<accession>A0A403QQH7</accession>
<name>A0A403QQH7_SALET</name>
<keyword evidence="1" id="KW-0472">Membrane</keyword>
<evidence type="ECO:0000256" key="1">
    <source>
        <dbReference type="SAM" id="Phobius"/>
    </source>
</evidence>
<proteinExistence type="predicted"/>
<comment type="caution">
    <text evidence="2">The sequence shown here is derived from an EMBL/GenBank/DDBJ whole genome shotgun (WGS) entry which is preliminary data.</text>
</comment>
<protein>
    <submittedName>
        <fullName evidence="2">Uncharacterized protein</fullName>
    </submittedName>
</protein>
<dbReference type="Proteomes" id="UP000885348">
    <property type="component" value="Unassembled WGS sequence"/>
</dbReference>
<sequence length="157" mass="16264">MRKMKLLVYWFLFFIVFYGCIYIGVYVCGEVFKPSRTAMLAFIFSSLFTVFLLIKRVPSDIQRLNAIIRRVNMRPISDTELSMISGAGEFSYGELAGVVAGGTVAGAMGGAVIGGLGAGPGAIAGATTAGAAYVAGSLVQSFFGNNSSATSSSGAGS</sequence>
<keyword evidence="1" id="KW-0812">Transmembrane</keyword>
<feature type="transmembrane region" description="Helical" evidence="1">
    <location>
        <begin position="7"/>
        <end position="25"/>
    </location>
</feature>
<gene>
    <name evidence="2" type="ORF">D7N80_27405</name>
</gene>
<feature type="transmembrane region" description="Helical" evidence="1">
    <location>
        <begin position="37"/>
        <end position="54"/>
    </location>
</feature>
<keyword evidence="1" id="KW-1133">Transmembrane helix</keyword>
<dbReference type="EMBL" id="RVVJ01000061">
    <property type="protein sequence ID" value="MML56925.1"/>
    <property type="molecule type" value="Genomic_DNA"/>
</dbReference>
<dbReference type="AlphaFoldDB" id="A0A403QQH7"/>
<dbReference type="PROSITE" id="PS51257">
    <property type="entry name" value="PROKAR_LIPOPROTEIN"/>
    <property type="match status" value="1"/>
</dbReference>
<reference evidence="2" key="1">
    <citation type="submission" date="2018-09" db="EMBL/GenBank/DDBJ databases">
        <authorList>
            <person name="Ashton P.M."/>
            <person name="Dallman T."/>
            <person name="Nair S."/>
            <person name="De Pinna E."/>
            <person name="Peters T."/>
            <person name="Grant K."/>
        </authorList>
    </citation>
    <scope>NUCLEOTIDE SEQUENCE [LARGE SCALE GENOMIC DNA]</scope>
    <source>
        <strain evidence="2">598938</strain>
    </source>
</reference>
<evidence type="ECO:0000313" key="2">
    <source>
        <dbReference type="EMBL" id="MML56925.1"/>
    </source>
</evidence>
<organism evidence="2">
    <name type="scientific">Salmonella enterica I</name>
    <dbReference type="NCBI Taxonomy" id="59201"/>
    <lineage>
        <taxon>Bacteria</taxon>
        <taxon>Pseudomonadati</taxon>
        <taxon>Pseudomonadota</taxon>
        <taxon>Gammaproteobacteria</taxon>
        <taxon>Enterobacterales</taxon>
        <taxon>Enterobacteriaceae</taxon>
        <taxon>Salmonella</taxon>
    </lineage>
</organism>